<gene>
    <name evidence="1" type="ORF">NP493_368g01014</name>
</gene>
<name>A0AAD9L3Q8_RIDPI</name>
<reference evidence="1" key="1">
    <citation type="journal article" date="2023" name="Mol. Biol. Evol.">
        <title>Third-Generation Sequencing Reveals the Adaptive Role of the Epigenome in Three Deep-Sea Polychaetes.</title>
        <authorList>
            <person name="Perez M."/>
            <person name="Aroh O."/>
            <person name="Sun Y."/>
            <person name="Lan Y."/>
            <person name="Juniper S.K."/>
            <person name="Young C.R."/>
            <person name="Angers B."/>
            <person name="Qian P.Y."/>
        </authorList>
    </citation>
    <scope>NUCLEOTIDE SEQUENCE</scope>
    <source>
        <strain evidence="1">R07B-5</strain>
    </source>
</reference>
<dbReference type="Proteomes" id="UP001209878">
    <property type="component" value="Unassembled WGS sequence"/>
</dbReference>
<keyword evidence="2" id="KW-1185">Reference proteome</keyword>
<organism evidence="1 2">
    <name type="scientific">Ridgeia piscesae</name>
    <name type="common">Tubeworm</name>
    <dbReference type="NCBI Taxonomy" id="27915"/>
    <lineage>
        <taxon>Eukaryota</taxon>
        <taxon>Metazoa</taxon>
        <taxon>Spiralia</taxon>
        <taxon>Lophotrochozoa</taxon>
        <taxon>Annelida</taxon>
        <taxon>Polychaeta</taxon>
        <taxon>Sedentaria</taxon>
        <taxon>Canalipalpata</taxon>
        <taxon>Sabellida</taxon>
        <taxon>Siboglinidae</taxon>
        <taxon>Ridgeia</taxon>
    </lineage>
</organism>
<sequence>MCVVFKVFYQGGSVVSCDHWACWTTQAAQISPVFFFLPT</sequence>
<dbReference type="PROSITE" id="PS51257">
    <property type="entry name" value="PROKAR_LIPOPROTEIN"/>
    <property type="match status" value="1"/>
</dbReference>
<dbReference type="AlphaFoldDB" id="A0AAD9L3Q8"/>
<accession>A0AAD9L3Q8</accession>
<proteinExistence type="predicted"/>
<evidence type="ECO:0000313" key="2">
    <source>
        <dbReference type="Proteomes" id="UP001209878"/>
    </source>
</evidence>
<dbReference type="EMBL" id="JAODUO010000368">
    <property type="protein sequence ID" value="KAK2182070.1"/>
    <property type="molecule type" value="Genomic_DNA"/>
</dbReference>
<protein>
    <submittedName>
        <fullName evidence="1">Uncharacterized protein</fullName>
    </submittedName>
</protein>
<comment type="caution">
    <text evidence="1">The sequence shown here is derived from an EMBL/GenBank/DDBJ whole genome shotgun (WGS) entry which is preliminary data.</text>
</comment>
<evidence type="ECO:0000313" key="1">
    <source>
        <dbReference type="EMBL" id="KAK2182070.1"/>
    </source>
</evidence>